<name>A0ABN8JNG3_9HYPH</name>
<keyword evidence="3 4" id="KW-0687">Ribonucleoprotein</keyword>
<dbReference type="HAMAP" id="MF_01366">
    <property type="entry name" value="Ribosomal_uL13"/>
    <property type="match status" value="1"/>
</dbReference>
<dbReference type="CDD" id="cd00392">
    <property type="entry name" value="Ribosomal_L13"/>
    <property type="match status" value="1"/>
</dbReference>
<accession>A0ABN8JNG3</accession>
<dbReference type="PANTHER" id="PTHR11545:SF2">
    <property type="entry name" value="LARGE RIBOSOMAL SUBUNIT PROTEIN UL13M"/>
    <property type="match status" value="1"/>
</dbReference>
<evidence type="ECO:0000313" key="6">
    <source>
        <dbReference type="Proteomes" id="UP001152604"/>
    </source>
</evidence>
<dbReference type="GO" id="GO:0005840">
    <property type="term" value="C:ribosome"/>
    <property type="evidence" value="ECO:0007669"/>
    <property type="project" value="UniProtKB-KW"/>
</dbReference>
<evidence type="ECO:0000256" key="2">
    <source>
        <dbReference type="ARBA" id="ARBA00022980"/>
    </source>
</evidence>
<keyword evidence="6" id="KW-1185">Reference proteome</keyword>
<evidence type="ECO:0000313" key="5">
    <source>
        <dbReference type="EMBL" id="CAH2399048.1"/>
    </source>
</evidence>
<dbReference type="PANTHER" id="PTHR11545">
    <property type="entry name" value="RIBOSOMAL PROTEIN L13"/>
    <property type="match status" value="1"/>
</dbReference>
<sequence>MTALVPSPISPHGTAVRKGRRFVIGGGRTLCVNPSNKKRLSLSFVDREGPNRKQQSMATFSQKPADVVKKWVLIDAEGLVVGRLATVIANHLRGKHKPTFTPHVDDGDNVIVINADKVVFTGKKFTDKVYYWHTGHPGGIKERTARQLLEGRFPERVVEKAVERMIPRGPLGRRQMKNLRVYAGTEHPHVAQQPVTLDVAKLNAKNKKVS</sequence>
<dbReference type="Pfam" id="PF00572">
    <property type="entry name" value="Ribosomal_L13"/>
    <property type="match status" value="1"/>
</dbReference>
<reference evidence="5" key="1">
    <citation type="submission" date="2022-03" db="EMBL/GenBank/DDBJ databases">
        <authorList>
            <person name="Brunel B."/>
        </authorList>
    </citation>
    <scope>NUCLEOTIDE SEQUENCE</scope>
    <source>
        <strain evidence="5">STM4922sample</strain>
    </source>
</reference>
<keyword evidence="2 4" id="KW-0689">Ribosomal protein</keyword>
<comment type="caution">
    <text evidence="5">The sequence shown here is derived from an EMBL/GenBank/DDBJ whole genome shotgun (WGS) entry which is preliminary data.</text>
</comment>
<protein>
    <recommendedName>
        <fullName evidence="4">Large ribosomal subunit protein uL13</fullName>
    </recommendedName>
</protein>
<comment type="similarity">
    <text evidence="1 4">Belongs to the universal ribosomal protein uL13 family.</text>
</comment>
<dbReference type="InterPro" id="IPR005823">
    <property type="entry name" value="Ribosomal_uL13_bac-type"/>
</dbReference>
<dbReference type="InterPro" id="IPR036899">
    <property type="entry name" value="Ribosomal_uL13_sf"/>
</dbReference>
<dbReference type="SUPFAM" id="SSF52161">
    <property type="entry name" value="Ribosomal protein L13"/>
    <property type="match status" value="1"/>
</dbReference>
<dbReference type="InterPro" id="IPR005822">
    <property type="entry name" value="Ribosomal_uL13"/>
</dbReference>
<dbReference type="Gene3D" id="3.90.1180.10">
    <property type="entry name" value="Ribosomal protein L13"/>
    <property type="match status" value="1"/>
</dbReference>
<proteinExistence type="inferred from homology"/>
<gene>
    <name evidence="4" type="primary">rplM</name>
    <name evidence="5" type="ORF">MES4922_210045</name>
</gene>
<evidence type="ECO:0000256" key="4">
    <source>
        <dbReference type="HAMAP-Rule" id="MF_01366"/>
    </source>
</evidence>
<dbReference type="NCBIfam" id="TIGR01066">
    <property type="entry name" value="rplM_bact"/>
    <property type="match status" value="1"/>
</dbReference>
<organism evidence="5 6">
    <name type="scientific">Mesorhizobium ventifaucium</name>
    <dbReference type="NCBI Taxonomy" id="666020"/>
    <lineage>
        <taxon>Bacteria</taxon>
        <taxon>Pseudomonadati</taxon>
        <taxon>Pseudomonadota</taxon>
        <taxon>Alphaproteobacteria</taxon>
        <taxon>Hyphomicrobiales</taxon>
        <taxon>Phyllobacteriaceae</taxon>
        <taxon>Mesorhizobium</taxon>
    </lineage>
</organism>
<comment type="subunit">
    <text evidence="4">Part of the 50S ribosomal subunit.</text>
</comment>
<evidence type="ECO:0000256" key="3">
    <source>
        <dbReference type="ARBA" id="ARBA00023274"/>
    </source>
</evidence>
<comment type="function">
    <text evidence="4">This protein is one of the early assembly proteins of the 50S ribosomal subunit, although it is not seen to bind rRNA by itself. It is important during the early stages of 50S assembly.</text>
</comment>
<dbReference type="Proteomes" id="UP001152604">
    <property type="component" value="Unassembled WGS sequence"/>
</dbReference>
<dbReference type="EMBL" id="CAKXZS010000014">
    <property type="protein sequence ID" value="CAH2399048.1"/>
    <property type="molecule type" value="Genomic_DNA"/>
</dbReference>
<evidence type="ECO:0000256" key="1">
    <source>
        <dbReference type="ARBA" id="ARBA00006227"/>
    </source>
</evidence>